<dbReference type="InterPro" id="IPR011051">
    <property type="entry name" value="RmlC_Cupin_sf"/>
</dbReference>
<protein>
    <submittedName>
        <fullName evidence="1">Uncharacterized protein</fullName>
    </submittedName>
</protein>
<evidence type="ECO:0000313" key="2">
    <source>
        <dbReference type="Proteomes" id="UP000068167"/>
    </source>
</evidence>
<dbReference type="KEGG" id="mpk:VL20_4548"/>
<accession>A0A0K1S5X5</accession>
<dbReference type="SUPFAM" id="SSF51182">
    <property type="entry name" value="RmlC-like cupins"/>
    <property type="match status" value="1"/>
</dbReference>
<gene>
    <name evidence="1" type="ORF">VL20_4548</name>
</gene>
<evidence type="ECO:0000313" key="1">
    <source>
        <dbReference type="EMBL" id="AKV69455.1"/>
    </source>
</evidence>
<name>A0A0K1S5X5_9CHRO</name>
<dbReference type="EMBL" id="CP011339">
    <property type="protein sequence ID" value="AKV69455.1"/>
    <property type="molecule type" value="Genomic_DNA"/>
</dbReference>
<keyword evidence="2" id="KW-1185">Reference proteome</keyword>
<sequence>MFKLASDFLSLDFLRQQNQKNKPESQPNPLPISQIMKEGKVLAIILRREFNQEGIHFLTPDDFSQQLAYMRHPTGKSIMPHVHNKVQREVFFTQEVLIIKRGKLRVDFYDDDQQYLESHILRDGDVVLLIQGGHGFQVLEEVEMIEVKQGPYVGNQDKTRFAGIEETVVKMAGAEIA</sequence>
<dbReference type="Proteomes" id="UP000068167">
    <property type="component" value="Chromosome"/>
</dbReference>
<organism evidence="1 2">
    <name type="scientific">Microcystis panniformis FACHB-1757</name>
    <dbReference type="NCBI Taxonomy" id="1638788"/>
    <lineage>
        <taxon>Bacteria</taxon>
        <taxon>Bacillati</taxon>
        <taxon>Cyanobacteriota</taxon>
        <taxon>Cyanophyceae</taxon>
        <taxon>Oscillatoriophycideae</taxon>
        <taxon>Chroococcales</taxon>
        <taxon>Microcystaceae</taxon>
        <taxon>Microcystis</taxon>
    </lineage>
</organism>
<dbReference type="AlphaFoldDB" id="A0A0K1S5X5"/>
<reference evidence="1 2" key="1">
    <citation type="journal article" date="2016" name="Stand. Genomic Sci.">
        <title>Complete genome sequence and genomic characterization of Microcystis panniformis FACHB 1757 by third-generation sequencing.</title>
        <authorList>
            <person name="Zhang J.Y."/>
            <person name="Guan R."/>
            <person name="Zhang H.J."/>
            <person name="Li H."/>
            <person name="Xiao P."/>
            <person name="Yu G.L."/>
            <person name="Du L."/>
            <person name="Cao D.M."/>
            <person name="Zhu B.C."/>
            <person name="Li R.H."/>
            <person name="Lu Z.H."/>
        </authorList>
    </citation>
    <scope>NUCLEOTIDE SEQUENCE [LARGE SCALE GENOMIC DNA]</scope>
    <source>
        <strain evidence="1 2">FACHB-1757</strain>
    </source>
</reference>
<dbReference type="PATRIC" id="fig|1638788.3.peg.4584"/>
<proteinExistence type="predicted"/>
<dbReference type="RefSeq" id="WP_081417882.1">
    <property type="nucleotide sequence ID" value="NZ_CP011339.1"/>
</dbReference>